<evidence type="ECO:0000313" key="3">
    <source>
        <dbReference type="Proteomes" id="UP000299102"/>
    </source>
</evidence>
<reference evidence="2 3" key="1">
    <citation type="journal article" date="2019" name="Commun. Biol.">
        <title>The bagworm genome reveals a unique fibroin gene that provides high tensile strength.</title>
        <authorList>
            <person name="Kono N."/>
            <person name="Nakamura H."/>
            <person name="Ohtoshi R."/>
            <person name="Tomita M."/>
            <person name="Numata K."/>
            <person name="Arakawa K."/>
        </authorList>
    </citation>
    <scope>NUCLEOTIDE SEQUENCE [LARGE SCALE GENOMIC DNA]</scope>
</reference>
<comment type="caution">
    <text evidence="2">The sequence shown here is derived from an EMBL/GenBank/DDBJ whole genome shotgun (WGS) entry which is preliminary data.</text>
</comment>
<evidence type="ECO:0000313" key="2">
    <source>
        <dbReference type="EMBL" id="GBP39456.1"/>
    </source>
</evidence>
<name>A0A4C1VKE2_EUMVA</name>
<feature type="region of interest" description="Disordered" evidence="1">
    <location>
        <begin position="1"/>
        <end position="22"/>
    </location>
</feature>
<proteinExistence type="predicted"/>
<accession>A0A4C1VKE2</accession>
<feature type="compositionally biased region" description="Low complexity" evidence="1">
    <location>
        <begin position="78"/>
        <end position="105"/>
    </location>
</feature>
<protein>
    <submittedName>
        <fullName evidence="2">Uncharacterized protein</fullName>
    </submittedName>
</protein>
<dbReference type="AlphaFoldDB" id="A0A4C1VKE2"/>
<evidence type="ECO:0000256" key="1">
    <source>
        <dbReference type="SAM" id="MobiDB-lite"/>
    </source>
</evidence>
<feature type="compositionally biased region" description="Low complexity" evidence="1">
    <location>
        <begin position="9"/>
        <end position="19"/>
    </location>
</feature>
<keyword evidence="3" id="KW-1185">Reference proteome</keyword>
<dbReference type="Proteomes" id="UP000299102">
    <property type="component" value="Unassembled WGS sequence"/>
</dbReference>
<sequence length="105" mass="11056">MPFNWSAIGRPRAGAAPPGDVDHLRTYRQSSIRTASRPAYKACSTGRVLLAGPRMQLHFNCQEIVSGTSGTGPRRAARPPAATSRASPARPAAPALAPAQRPLLS</sequence>
<dbReference type="EMBL" id="BGZK01000366">
    <property type="protein sequence ID" value="GBP39456.1"/>
    <property type="molecule type" value="Genomic_DNA"/>
</dbReference>
<feature type="region of interest" description="Disordered" evidence="1">
    <location>
        <begin position="65"/>
        <end position="105"/>
    </location>
</feature>
<gene>
    <name evidence="2" type="ORF">EVAR_23807_1</name>
</gene>
<organism evidence="2 3">
    <name type="scientific">Eumeta variegata</name>
    <name type="common">Bagworm moth</name>
    <name type="synonym">Eumeta japonica</name>
    <dbReference type="NCBI Taxonomy" id="151549"/>
    <lineage>
        <taxon>Eukaryota</taxon>
        <taxon>Metazoa</taxon>
        <taxon>Ecdysozoa</taxon>
        <taxon>Arthropoda</taxon>
        <taxon>Hexapoda</taxon>
        <taxon>Insecta</taxon>
        <taxon>Pterygota</taxon>
        <taxon>Neoptera</taxon>
        <taxon>Endopterygota</taxon>
        <taxon>Lepidoptera</taxon>
        <taxon>Glossata</taxon>
        <taxon>Ditrysia</taxon>
        <taxon>Tineoidea</taxon>
        <taxon>Psychidae</taxon>
        <taxon>Oiketicinae</taxon>
        <taxon>Eumeta</taxon>
    </lineage>
</organism>